<evidence type="ECO:0000313" key="1">
    <source>
        <dbReference type="EMBL" id="GLS83424.1"/>
    </source>
</evidence>
<gene>
    <name evidence="1" type="ORF">GCM10007894_14010</name>
</gene>
<protein>
    <recommendedName>
        <fullName evidence="3">Leucine-rich repeat domain-containing protein</fullName>
    </recommendedName>
</protein>
<organism evidence="1 2">
    <name type="scientific">Paraferrimonas haliotis</name>
    <dbReference type="NCBI Taxonomy" id="2013866"/>
    <lineage>
        <taxon>Bacteria</taxon>
        <taxon>Pseudomonadati</taxon>
        <taxon>Pseudomonadota</taxon>
        <taxon>Gammaproteobacteria</taxon>
        <taxon>Alteromonadales</taxon>
        <taxon>Ferrimonadaceae</taxon>
        <taxon>Paraferrimonas</taxon>
    </lineage>
</organism>
<dbReference type="SUPFAM" id="SSF52058">
    <property type="entry name" value="L domain-like"/>
    <property type="match status" value="1"/>
</dbReference>
<evidence type="ECO:0008006" key="3">
    <source>
        <dbReference type="Google" id="ProtNLM"/>
    </source>
</evidence>
<accession>A0AA37TV13</accession>
<reference evidence="1 2" key="1">
    <citation type="journal article" date="2014" name="Int. J. Syst. Evol. Microbiol.">
        <title>Complete genome sequence of Corynebacterium casei LMG S-19264T (=DSM 44701T), isolated from a smear-ripened cheese.</title>
        <authorList>
            <consortium name="US DOE Joint Genome Institute (JGI-PGF)"/>
            <person name="Walter F."/>
            <person name="Albersmeier A."/>
            <person name="Kalinowski J."/>
            <person name="Ruckert C."/>
        </authorList>
    </citation>
    <scope>NUCLEOTIDE SEQUENCE [LARGE SCALE GENOMIC DNA]</scope>
    <source>
        <strain evidence="1 2">NBRC 112785</strain>
    </source>
</reference>
<dbReference type="RefSeq" id="WP_095499813.1">
    <property type="nucleotide sequence ID" value="NZ_BSPO01000002.1"/>
</dbReference>
<dbReference type="Gene3D" id="3.80.10.10">
    <property type="entry name" value="Ribonuclease Inhibitor"/>
    <property type="match status" value="1"/>
</dbReference>
<dbReference type="EMBL" id="BSPO01000002">
    <property type="protein sequence ID" value="GLS83424.1"/>
    <property type="molecule type" value="Genomic_DNA"/>
</dbReference>
<sequence length="314" mass="35153">MELLNNKRAFIAALVMTITLGATGCGSSDDTVEPPRSILDSIDLGSDAANDCLLKYSEAYGWYEPEDVLHFYCNGVDVTAVNNLSKLVSLKTLQIIDSSIQSLDLTNLSRLEELFLSRNSSLETIRFSGNENLQQIYLSNSYRESKLKELTIADMPELREIEVRSDDSLASFHGSNLPALKSLLIRSQSLSQFSLSQAEQLYALILNNNQLSELTLNEFLNLKHLRIGQSLIQHIDLSANTAVQYVTIENSPITEIDLSNNVELTNLYLRNNQLKQIRFTNNSALKKALLEGNDFDADTLSYLGNIDWIAELSY</sequence>
<dbReference type="Proteomes" id="UP001157439">
    <property type="component" value="Unassembled WGS sequence"/>
</dbReference>
<comment type="caution">
    <text evidence="1">The sequence shown here is derived from an EMBL/GenBank/DDBJ whole genome shotgun (WGS) entry which is preliminary data.</text>
</comment>
<proteinExistence type="predicted"/>
<dbReference type="AlphaFoldDB" id="A0AA37TV13"/>
<dbReference type="InterPro" id="IPR032675">
    <property type="entry name" value="LRR_dom_sf"/>
</dbReference>
<name>A0AA37TV13_9GAMM</name>
<keyword evidence="2" id="KW-1185">Reference proteome</keyword>
<dbReference type="PROSITE" id="PS51257">
    <property type="entry name" value="PROKAR_LIPOPROTEIN"/>
    <property type="match status" value="1"/>
</dbReference>
<evidence type="ECO:0000313" key="2">
    <source>
        <dbReference type="Proteomes" id="UP001157439"/>
    </source>
</evidence>